<dbReference type="Proteomes" id="UP001295463">
    <property type="component" value="Chromosome"/>
</dbReference>
<organism evidence="2 3">
    <name type="scientific">Trichlorobacter ammonificans</name>
    <dbReference type="NCBI Taxonomy" id="2916410"/>
    <lineage>
        <taxon>Bacteria</taxon>
        <taxon>Pseudomonadati</taxon>
        <taxon>Thermodesulfobacteriota</taxon>
        <taxon>Desulfuromonadia</taxon>
        <taxon>Geobacterales</taxon>
        <taxon>Geobacteraceae</taxon>
        <taxon>Trichlorobacter</taxon>
    </lineage>
</organism>
<keyword evidence="1" id="KW-1133">Transmembrane helix</keyword>
<feature type="transmembrane region" description="Helical" evidence="1">
    <location>
        <begin position="68"/>
        <end position="89"/>
    </location>
</feature>
<feature type="transmembrane region" description="Helical" evidence="1">
    <location>
        <begin position="6"/>
        <end position="25"/>
    </location>
</feature>
<evidence type="ECO:0000256" key="1">
    <source>
        <dbReference type="SAM" id="Phobius"/>
    </source>
</evidence>
<name>A0ABM9D6N4_9BACT</name>
<evidence type="ECO:0000313" key="3">
    <source>
        <dbReference type="Proteomes" id="UP001295463"/>
    </source>
</evidence>
<keyword evidence="1" id="KW-0472">Membrane</keyword>
<proteinExistence type="predicted"/>
<gene>
    <name evidence="2" type="ORF">GEAMG1_1081</name>
</gene>
<evidence type="ECO:0000313" key="2">
    <source>
        <dbReference type="EMBL" id="CAH2030895.1"/>
    </source>
</evidence>
<reference evidence="2 3" key="1">
    <citation type="submission" date="2022-03" db="EMBL/GenBank/DDBJ databases">
        <authorList>
            <person name="Koch H."/>
        </authorList>
    </citation>
    <scope>NUCLEOTIDE SEQUENCE [LARGE SCALE GENOMIC DNA]</scope>
    <source>
        <strain evidence="2 3">G1</strain>
    </source>
</reference>
<protein>
    <submittedName>
        <fullName evidence="2">Uncharacterized protein</fullName>
    </submittedName>
</protein>
<dbReference type="EMBL" id="OW150024">
    <property type="protein sequence ID" value="CAH2030895.1"/>
    <property type="molecule type" value="Genomic_DNA"/>
</dbReference>
<accession>A0ABM9D6N4</accession>
<keyword evidence="3" id="KW-1185">Reference proteome</keyword>
<sequence length="134" mass="15024">MIFDAATALIWILYLALFPMAFYWFRRAWRIFVNKDYSEVAVKKGLSPANPEKWATVTGVVNMLAGGAATWIIVGVALYIATGILIGPFNSFDGWNAYAGSTIWLKLIIDFIIKRQAHPIVFGKKNKETAQTCF</sequence>
<dbReference type="RefSeq" id="WP_305731762.1">
    <property type="nucleotide sequence ID" value="NZ_OW150024.1"/>
</dbReference>
<keyword evidence="1" id="KW-0812">Transmembrane</keyword>